<evidence type="ECO:0000256" key="2">
    <source>
        <dbReference type="ARBA" id="ARBA00022490"/>
    </source>
</evidence>
<dbReference type="RefSeq" id="WP_090283458.1">
    <property type="nucleotide sequence ID" value="NZ_FMWO01000011.1"/>
</dbReference>
<dbReference type="InterPro" id="IPR012795">
    <property type="entry name" value="tRNA_Ile_lys_synt_N"/>
</dbReference>
<evidence type="ECO:0000256" key="7">
    <source>
        <dbReference type="ARBA" id="ARBA00048539"/>
    </source>
</evidence>
<dbReference type="NCBIfam" id="TIGR02432">
    <property type="entry name" value="lysidine_TilS_N"/>
    <property type="match status" value="1"/>
</dbReference>
<keyword evidence="2 8" id="KW-0963">Cytoplasm</keyword>
<proteinExistence type="inferred from homology"/>
<dbReference type="OrthoDB" id="9807403at2"/>
<sequence>MASSSSINPKNLIELLQRHLHSFVTPGDRLALALSGGVDSVVLLDILTRLSTVIGFHLSAVHVSHGISQNADQWSHFCQKLCKEYAISLSIFRVQVHKQAQQSLEAAARDARYQAFARVDTDFIVLAQHQDDQAETLLLQLLRGAGIKGLSAMPTVRLLTGTSIKLLRPLLNVPRAALLHYAQINNLSWVNDESNTNTDFDRNYLRHQVFPVIEIRYPAYRKTLSRACRHLGEAEQLLDELAQADSAQAINRDTLSLEKLCSLNPARAKNLLRYFLAQKMSYLPSTSKMDELLRQLCAITSDNHFLFQFENIEIRCFRGIIECLPIKFTTEKHFIIPWQGEKQLFIEPLQGTLVFTKKSGTGIDLQKLSRQTVTIRSRTGGEKFQLNTARPQRSLKKIFQEAALPPWKRNTLPLLFCADTLIWVAGIGVDCHFQAPPDAPGLEVTWLPNTLPFNLLNT</sequence>
<dbReference type="Pfam" id="PF09179">
    <property type="entry name" value="TilS"/>
    <property type="match status" value="1"/>
</dbReference>
<dbReference type="GO" id="GO:0032267">
    <property type="term" value="F:tRNA(Ile)-lysidine synthase activity"/>
    <property type="evidence" value="ECO:0007669"/>
    <property type="project" value="UniProtKB-EC"/>
</dbReference>
<accession>A0A1G5SAF7</accession>
<feature type="binding site" evidence="8">
    <location>
        <begin position="35"/>
        <end position="40"/>
    </location>
    <ligand>
        <name>ATP</name>
        <dbReference type="ChEBI" id="CHEBI:30616"/>
    </ligand>
</feature>
<feature type="domain" description="Lysidine-tRNA(Ile) synthetase C-terminal" evidence="9">
    <location>
        <begin position="373"/>
        <end position="444"/>
    </location>
</feature>
<dbReference type="PANTHER" id="PTHR43033">
    <property type="entry name" value="TRNA(ILE)-LYSIDINE SYNTHASE-RELATED"/>
    <property type="match status" value="1"/>
</dbReference>
<evidence type="ECO:0000256" key="1">
    <source>
        <dbReference type="ARBA" id="ARBA00004496"/>
    </source>
</evidence>
<evidence type="ECO:0000256" key="8">
    <source>
        <dbReference type="HAMAP-Rule" id="MF_01161"/>
    </source>
</evidence>
<dbReference type="STRING" id="51642.NSMM_1080033"/>
<keyword evidence="3 8" id="KW-0436">Ligase</keyword>
<dbReference type="Proteomes" id="UP000198729">
    <property type="component" value="Unassembled WGS sequence"/>
</dbReference>
<dbReference type="InterPro" id="IPR015262">
    <property type="entry name" value="tRNA_Ile_lys_synt_subst-bd"/>
</dbReference>
<organism evidence="10 11">
    <name type="scientific">Nitrosomonas mobilis</name>
    <dbReference type="NCBI Taxonomy" id="51642"/>
    <lineage>
        <taxon>Bacteria</taxon>
        <taxon>Pseudomonadati</taxon>
        <taxon>Pseudomonadota</taxon>
        <taxon>Betaproteobacteria</taxon>
        <taxon>Nitrosomonadales</taxon>
        <taxon>Nitrosomonadaceae</taxon>
        <taxon>Nitrosomonas</taxon>
    </lineage>
</organism>
<keyword evidence="11" id="KW-1185">Reference proteome</keyword>
<dbReference type="HAMAP" id="MF_01161">
    <property type="entry name" value="tRNA_Ile_lys_synt"/>
    <property type="match status" value="1"/>
</dbReference>
<dbReference type="GO" id="GO:0005524">
    <property type="term" value="F:ATP binding"/>
    <property type="evidence" value="ECO:0007669"/>
    <property type="project" value="UniProtKB-UniRule"/>
</dbReference>
<dbReference type="Gene3D" id="1.20.59.20">
    <property type="match status" value="1"/>
</dbReference>
<dbReference type="InterPro" id="IPR012094">
    <property type="entry name" value="tRNA_Ile_lys_synt"/>
</dbReference>
<dbReference type="Gene3D" id="3.40.50.620">
    <property type="entry name" value="HUPs"/>
    <property type="match status" value="1"/>
</dbReference>
<dbReference type="Pfam" id="PF01171">
    <property type="entry name" value="ATP_bind_3"/>
    <property type="match status" value="1"/>
</dbReference>
<dbReference type="GO" id="GO:0006400">
    <property type="term" value="P:tRNA modification"/>
    <property type="evidence" value="ECO:0007669"/>
    <property type="project" value="UniProtKB-UniRule"/>
</dbReference>
<dbReference type="Pfam" id="PF11734">
    <property type="entry name" value="TilS_C"/>
    <property type="match status" value="1"/>
</dbReference>
<dbReference type="SMART" id="SM00977">
    <property type="entry name" value="TilS_C"/>
    <property type="match status" value="1"/>
</dbReference>
<evidence type="ECO:0000259" key="9">
    <source>
        <dbReference type="SMART" id="SM00977"/>
    </source>
</evidence>
<dbReference type="SUPFAM" id="SSF56037">
    <property type="entry name" value="PheT/TilS domain"/>
    <property type="match status" value="1"/>
</dbReference>
<protein>
    <recommendedName>
        <fullName evidence="8">tRNA(Ile)-lysidine synthase</fullName>
        <ecNumber evidence="8">6.3.4.19</ecNumber>
    </recommendedName>
    <alternativeName>
        <fullName evidence="8">tRNA(Ile)-2-lysyl-cytidine synthase</fullName>
    </alternativeName>
    <alternativeName>
        <fullName evidence="8">tRNA(Ile)-lysidine synthetase</fullName>
    </alternativeName>
</protein>
<dbReference type="SUPFAM" id="SSF82829">
    <property type="entry name" value="MesJ substrate recognition domain-like"/>
    <property type="match status" value="1"/>
</dbReference>
<evidence type="ECO:0000313" key="11">
    <source>
        <dbReference type="Proteomes" id="UP000198729"/>
    </source>
</evidence>
<name>A0A1G5SAF7_9PROT</name>
<dbReference type="GO" id="GO:0005737">
    <property type="term" value="C:cytoplasm"/>
    <property type="evidence" value="ECO:0007669"/>
    <property type="project" value="UniProtKB-SubCell"/>
</dbReference>
<dbReference type="SUPFAM" id="SSF52402">
    <property type="entry name" value="Adenine nucleotide alpha hydrolases-like"/>
    <property type="match status" value="1"/>
</dbReference>
<gene>
    <name evidence="8 10" type="primary">tilS</name>
    <name evidence="10" type="ORF">NSMM_1080033</name>
</gene>
<comment type="similarity">
    <text evidence="8">Belongs to the tRNA(Ile)-lysidine synthase family.</text>
</comment>
<evidence type="ECO:0000313" key="10">
    <source>
        <dbReference type="EMBL" id="SCZ84183.1"/>
    </source>
</evidence>
<keyword evidence="5 8" id="KW-0547">Nucleotide-binding</keyword>
<dbReference type="EMBL" id="FMWO01000011">
    <property type="protein sequence ID" value="SCZ84183.1"/>
    <property type="molecule type" value="Genomic_DNA"/>
</dbReference>
<evidence type="ECO:0000256" key="6">
    <source>
        <dbReference type="ARBA" id="ARBA00022840"/>
    </source>
</evidence>
<dbReference type="AlphaFoldDB" id="A0A1G5SAF7"/>
<comment type="catalytic activity">
    <reaction evidence="7 8">
        <text>cytidine(34) in tRNA(Ile2) + L-lysine + ATP = lysidine(34) in tRNA(Ile2) + AMP + diphosphate + H(+)</text>
        <dbReference type="Rhea" id="RHEA:43744"/>
        <dbReference type="Rhea" id="RHEA-COMP:10625"/>
        <dbReference type="Rhea" id="RHEA-COMP:10670"/>
        <dbReference type="ChEBI" id="CHEBI:15378"/>
        <dbReference type="ChEBI" id="CHEBI:30616"/>
        <dbReference type="ChEBI" id="CHEBI:32551"/>
        <dbReference type="ChEBI" id="CHEBI:33019"/>
        <dbReference type="ChEBI" id="CHEBI:82748"/>
        <dbReference type="ChEBI" id="CHEBI:83665"/>
        <dbReference type="ChEBI" id="CHEBI:456215"/>
        <dbReference type="EC" id="6.3.4.19"/>
    </reaction>
</comment>
<reference evidence="10 11" key="1">
    <citation type="submission" date="2016-10" db="EMBL/GenBank/DDBJ databases">
        <authorList>
            <person name="de Groot N.N."/>
        </authorList>
    </citation>
    <scope>NUCLEOTIDE SEQUENCE [LARGE SCALE GENOMIC DNA]</scope>
    <source>
        <strain evidence="10">1</strain>
    </source>
</reference>
<keyword evidence="4 8" id="KW-0819">tRNA processing</keyword>
<dbReference type="PANTHER" id="PTHR43033:SF1">
    <property type="entry name" value="TRNA(ILE)-LYSIDINE SYNTHASE-RELATED"/>
    <property type="match status" value="1"/>
</dbReference>
<dbReference type="NCBIfam" id="TIGR02433">
    <property type="entry name" value="lysidine_TilS_C"/>
    <property type="match status" value="1"/>
</dbReference>
<evidence type="ECO:0000256" key="3">
    <source>
        <dbReference type="ARBA" id="ARBA00022598"/>
    </source>
</evidence>
<comment type="domain">
    <text evidence="8">The N-terminal region contains the highly conserved SGGXDS motif, predicted to be a P-loop motif involved in ATP binding.</text>
</comment>
<evidence type="ECO:0000256" key="4">
    <source>
        <dbReference type="ARBA" id="ARBA00022694"/>
    </source>
</evidence>
<dbReference type="InterPro" id="IPR012796">
    <property type="entry name" value="Lysidine-tRNA-synth_C"/>
</dbReference>
<keyword evidence="6 8" id="KW-0067">ATP-binding</keyword>
<dbReference type="InterPro" id="IPR011063">
    <property type="entry name" value="TilS/TtcA_N"/>
</dbReference>
<dbReference type="InterPro" id="IPR014729">
    <property type="entry name" value="Rossmann-like_a/b/a_fold"/>
</dbReference>
<dbReference type="EC" id="6.3.4.19" evidence="8"/>
<evidence type="ECO:0000256" key="5">
    <source>
        <dbReference type="ARBA" id="ARBA00022741"/>
    </source>
</evidence>
<comment type="function">
    <text evidence="8">Ligates lysine onto the cytidine present at position 34 of the AUA codon-specific tRNA(Ile) that contains the anticodon CAU, in an ATP-dependent manner. Cytidine is converted to lysidine, thus changing the amino acid specificity of the tRNA from methionine to isoleucine.</text>
</comment>
<comment type="subcellular location">
    <subcellularLocation>
        <location evidence="1 8">Cytoplasm</location>
    </subcellularLocation>
</comment>
<dbReference type="CDD" id="cd01992">
    <property type="entry name" value="TilS_N"/>
    <property type="match status" value="1"/>
</dbReference>